<evidence type="ECO:0000256" key="2">
    <source>
        <dbReference type="SAM" id="SignalP"/>
    </source>
</evidence>
<reference evidence="4" key="1">
    <citation type="submission" date="2017-09" db="EMBL/GenBank/DDBJ databases">
        <authorList>
            <person name="Varghese N."/>
            <person name="Submissions S."/>
        </authorList>
    </citation>
    <scope>NUCLEOTIDE SEQUENCE [LARGE SCALE GENOMIC DNA]</scope>
    <source>
        <strain evidence="4">CGMCC 4.6857</strain>
    </source>
</reference>
<dbReference type="PROSITE" id="PS51257">
    <property type="entry name" value="PROKAR_LIPOPROTEIN"/>
    <property type="match status" value="1"/>
</dbReference>
<proteinExistence type="predicted"/>
<evidence type="ECO:0000313" key="3">
    <source>
        <dbReference type="EMBL" id="SNY25521.1"/>
    </source>
</evidence>
<organism evidence="3 4">
    <name type="scientific">Paractinoplanes atraurantiacus</name>
    <dbReference type="NCBI Taxonomy" id="1036182"/>
    <lineage>
        <taxon>Bacteria</taxon>
        <taxon>Bacillati</taxon>
        <taxon>Actinomycetota</taxon>
        <taxon>Actinomycetes</taxon>
        <taxon>Micromonosporales</taxon>
        <taxon>Micromonosporaceae</taxon>
        <taxon>Paractinoplanes</taxon>
    </lineage>
</organism>
<keyword evidence="4" id="KW-1185">Reference proteome</keyword>
<feature type="chain" id="PRO_5039213892" evidence="2">
    <location>
        <begin position="20"/>
        <end position="219"/>
    </location>
</feature>
<sequence length="219" mass="21916">MKGKTSLLLIGLLLSTAAAGCGDEAPGRSGAAAPPQPSSPSAAASPIWPSPACVTGDWRTTGVSGEFGNVGGKVSGGTGATMNVGVDGTTDVGFTGSEPLAFSAEAAGATIRGQISYSGSVRAAVVFEPSGGGAGQWRPRDAAQNHLRATVKLSEPFSVTLLDNAGIGRLTGGELPGTGDAIDVLPILRGGTYTCAQNRLQVRTADSGPDLSWTFERVS</sequence>
<name>A0A285GT69_9ACTN</name>
<evidence type="ECO:0000313" key="4">
    <source>
        <dbReference type="Proteomes" id="UP000219612"/>
    </source>
</evidence>
<dbReference type="Proteomes" id="UP000219612">
    <property type="component" value="Unassembled WGS sequence"/>
</dbReference>
<dbReference type="EMBL" id="OBDY01000002">
    <property type="protein sequence ID" value="SNY25521.1"/>
    <property type="molecule type" value="Genomic_DNA"/>
</dbReference>
<feature type="signal peptide" evidence="2">
    <location>
        <begin position="1"/>
        <end position="19"/>
    </location>
</feature>
<feature type="region of interest" description="Disordered" evidence="1">
    <location>
        <begin position="23"/>
        <end position="50"/>
    </location>
</feature>
<evidence type="ECO:0000256" key="1">
    <source>
        <dbReference type="SAM" id="MobiDB-lite"/>
    </source>
</evidence>
<dbReference type="AlphaFoldDB" id="A0A285GT69"/>
<keyword evidence="2" id="KW-0732">Signal</keyword>
<accession>A0A285GT69</accession>
<protein>
    <submittedName>
        <fullName evidence="3">Uncharacterized protein</fullName>
    </submittedName>
</protein>
<gene>
    <name evidence="3" type="ORF">SAMN05421748_102356</name>
</gene>
<feature type="compositionally biased region" description="Low complexity" evidence="1">
    <location>
        <begin position="27"/>
        <end position="50"/>
    </location>
</feature>